<dbReference type="InterPro" id="IPR024294">
    <property type="entry name" value="DUF3810"/>
</dbReference>
<keyword evidence="3" id="KW-1185">Reference proteome</keyword>
<dbReference type="EMBL" id="JANCMU010000002">
    <property type="protein sequence ID" value="MDG4945964.1"/>
    <property type="molecule type" value="Genomic_DNA"/>
</dbReference>
<reference evidence="2" key="1">
    <citation type="submission" date="2022-07" db="EMBL/GenBank/DDBJ databases">
        <title>Description and genome-wide analysis of Profundicola chukchiensis gen. nov., sp. nov., marine bacteria isolated from bottom sediments of the Chukchi Sea.</title>
        <authorList>
            <person name="Romanenko L."/>
            <person name="Otstavnykh N."/>
            <person name="Kurilenko V."/>
            <person name="Eremeev V."/>
            <person name="Velansky P."/>
            <person name="Mikhailov V."/>
            <person name="Isaeva M."/>
        </authorList>
    </citation>
    <scope>NUCLEOTIDE SEQUENCE</scope>
    <source>
        <strain evidence="2">KMM 9713</strain>
    </source>
</reference>
<dbReference type="Proteomes" id="UP001152599">
    <property type="component" value="Unassembled WGS sequence"/>
</dbReference>
<name>A0A9X4MXS8_9FLAO</name>
<feature type="transmembrane region" description="Helical" evidence="1">
    <location>
        <begin position="65"/>
        <end position="87"/>
    </location>
</feature>
<evidence type="ECO:0000313" key="2">
    <source>
        <dbReference type="EMBL" id="MDG4945964.1"/>
    </source>
</evidence>
<evidence type="ECO:0000256" key="1">
    <source>
        <dbReference type="SAM" id="Phobius"/>
    </source>
</evidence>
<dbReference type="Pfam" id="PF12725">
    <property type="entry name" value="DUF3810"/>
    <property type="match status" value="1"/>
</dbReference>
<feature type="transmembrane region" description="Helical" evidence="1">
    <location>
        <begin position="99"/>
        <end position="119"/>
    </location>
</feature>
<evidence type="ECO:0000313" key="3">
    <source>
        <dbReference type="Proteomes" id="UP001152599"/>
    </source>
</evidence>
<dbReference type="AlphaFoldDB" id="A0A9X4MXS8"/>
<accession>A0A9X4MXS8</accession>
<protein>
    <submittedName>
        <fullName evidence="2">DUF3810 domain-containing protein</fullName>
    </submittedName>
</protein>
<keyword evidence="1" id="KW-0472">Membrane</keyword>
<comment type="caution">
    <text evidence="2">The sequence shown here is derived from an EMBL/GenBank/DDBJ whole genome shotgun (WGS) entry which is preliminary data.</text>
</comment>
<organism evidence="2 3">
    <name type="scientific">Profundicola chukchiensis</name>
    <dbReference type="NCBI Taxonomy" id="2961959"/>
    <lineage>
        <taxon>Bacteria</taxon>
        <taxon>Pseudomonadati</taxon>
        <taxon>Bacteroidota</taxon>
        <taxon>Flavobacteriia</taxon>
        <taxon>Flavobacteriales</taxon>
        <taxon>Weeksellaceae</taxon>
        <taxon>Profundicola</taxon>
    </lineage>
</organism>
<proteinExistence type="predicted"/>
<keyword evidence="1" id="KW-0812">Transmembrane</keyword>
<dbReference type="RefSeq" id="WP_304420486.1">
    <property type="nucleotide sequence ID" value="NZ_JANCMU010000002.1"/>
</dbReference>
<sequence length="367" mass="43373">MQKQINSYKPLVFAGVFVLSAWILVNALSNWAYFTHEFYPAFYKMFYPLYSFLFGWIPFSIGDIFYALLFIILIASLVIMIRCFLLGQKWRGIRVLARLIKFISFLYFFFHLFWGFNYYKPNLSEKLKGQKYTIEELKSIAEYSLENSIVLRENLEENREGVLKFNRKEFYDQLPSDLALKQTKLDYAKIPVRSLKKYSLYSFMMRYFGVSGYYNPFSGEAQVTRLTPTTNLPVTMAHEQAHQMGYATEYEANFIGYLTCIQSSDDKLKYTANFKALKYTLSEIYPKDSLFVREKLDAFSDAMKRDYKAERYFYDKYSGRADRMFSAMNNAYLKANNQEEGIESYNRFVELLVGYFRTEQASVLDKD</sequence>
<keyword evidence="1" id="KW-1133">Transmembrane helix</keyword>
<gene>
    <name evidence="2" type="ORF">NMK71_06025</name>
</gene>
<feature type="transmembrane region" description="Helical" evidence="1">
    <location>
        <begin position="12"/>
        <end position="34"/>
    </location>
</feature>